<comment type="caution">
    <text evidence="1">The sequence shown here is derived from an EMBL/GenBank/DDBJ whole genome shotgun (WGS) entry which is preliminary data.</text>
</comment>
<accession>A0ACC0WJ70</accession>
<dbReference type="EMBL" id="CM047591">
    <property type="protein sequence ID" value="KAI9918341.1"/>
    <property type="molecule type" value="Genomic_DNA"/>
</dbReference>
<evidence type="ECO:0000313" key="2">
    <source>
        <dbReference type="Proteomes" id="UP001163321"/>
    </source>
</evidence>
<gene>
    <name evidence="1" type="ORF">PsorP6_012065</name>
</gene>
<reference evidence="1 2" key="1">
    <citation type="journal article" date="2022" name="bioRxiv">
        <title>The genome of the oomycete Peronosclerospora sorghi, a cosmopolitan pathogen of maize and sorghum, is inflated with dispersed pseudogenes.</title>
        <authorList>
            <person name="Fletcher K."/>
            <person name="Martin F."/>
            <person name="Isakeit T."/>
            <person name="Cavanaugh K."/>
            <person name="Magill C."/>
            <person name="Michelmore R."/>
        </authorList>
    </citation>
    <scope>NUCLEOTIDE SEQUENCE [LARGE SCALE GENOMIC DNA]</scope>
    <source>
        <strain evidence="1">P6</strain>
    </source>
</reference>
<organism evidence="1 2">
    <name type="scientific">Peronosclerospora sorghi</name>
    <dbReference type="NCBI Taxonomy" id="230839"/>
    <lineage>
        <taxon>Eukaryota</taxon>
        <taxon>Sar</taxon>
        <taxon>Stramenopiles</taxon>
        <taxon>Oomycota</taxon>
        <taxon>Peronosporomycetes</taxon>
        <taxon>Peronosporales</taxon>
        <taxon>Peronosporaceae</taxon>
        <taxon>Peronosclerospora</taxon>
    </lineage>
</organism>
<protein>
    <submittedName>
        <fullName evidence="1">Uncharacterized protein</fullName>
    </submittedName>
</protein>
<keyword evidence="2" id="KW-1185">Reference proteome</keyword>
<evidence type="ECO:0000313" key="1">
    <source>
        <dbReference type="EMBL" id="KAI9918341.1"/>
    </source>
</evidence>
<name>A0ACC0WJ70_9STRA</name>
<dbReference type="Proteomes" id="UP001163321">
    <property type="component" value="Chromosome 12"/>
</dbReference>
<sequence>MKALKAVPECLKCLHGNLAVLTSCALLFVLCSWAYSAVMGAGLSREFAMVTDGRFLGGSHGFITGHITPEAQVGGPIALVKNGDKIKIDAKKRIDLIDRRVCGRTSAAKKGVGRAAA</sequence>
<proteinExistence type="predicted"/>